<keyword evidence="2" id="KW-0732">Signal</keyword>
<feature type="chain" id="PRO_5026767706" evidence="2">
    <location>
        <begin position="24"/>
        <end position="418"/>
    </location>
</feature>
<dbReference type="EMBL" id="JAAMOW010000002">
    <property type="protein sequence ID" value="NGY03874.1"/>
    <property type="molecule type" value="Genomic_DNA"/>
</dbReference>
<dbReference type="AlphaFoldDB" id="A0A6M2BNB7"/>
<proteinExistence type="predicted"/>
<evidence type="ECO:0000313" key="4">
    <source>
        <dbReference type="Proteomes" id="UP000472676"/>
    </source>
</evidence>
<accession>A0A6M2BNB7</accession>
<sequence length="418" mass="45076">MNKTKALGAAACALLGAPAIATAADAKWDIDTAALYYAESGRVSLFEPVVSANRNWDERSLGAKLTLDTLTGPTPNGATPSSTPRTVTGPSGSTSYTTQPGKIPLDDTFKDTRVALALDYSAPLFDDWKAAYGLNVSTEYDYRSLGGSLRVQRDFFEHNTTLALGGSFAADTVDPVGGAPDPLSVKSNSGGDDDGHGGSSKSKSTFDLLAGVTQVLDPKSLLRVNLIYSHASGYLTDPYKILSVVGSDGEPLRYVYEKRPGTRTKTGVYAEYMRALGTDTLRASYRFQTDDWGIDSHTVELDYRWRFSAANYLEPQVRYYRQTAADFYHVALYDGQETQVQDASADYRLGGMDTWTGGLQFGHTFQGGSDLTLRLSYYVETPDGKGVPAAAADGLSKFGKLVPDTKAVMATVGYRFSL</sequence>
<feature type="signal peptide" evidence="2">
    <location>
        <begin position="1"/>
        <end position="23"/>
    </location>
</feature>
<feature type="region of interest" description="Disordered" evidence="1">
    <location>
        <begin position="175"/>
        <end position="201"/>
    </location>
</feature>
<evidence type="ECO:0000256" key="2">
    <source>
        <dbReference type="SAM" id="SignalP"/>
    </source>
</evidence>
<protein>
    <submittedName>
        <fullName evidence="3">DUF3570 domain-containing protein</fullName>
    </submittedName>
</protein>
<reference evidence="3 4" key="1">
    <citation type="journal article" date="2014" name="Int. J. Syst. Evol. Microbiol.">
        <title>Solimonas terrae sp. nov., isolated from soil.</title>
        <authorList>
            <person name="Kim S.J."/>
            <person name="Moon J.Y."/>
            <person name="Weon H.Y."/>
            <person name="Ahn J.H."/>
            <person name="Chen W.M."/>
            <person name="Kwon S.W."/>
        </authorList>
    </citation>
    <scope>NUCLEOTIDE SEQUENCE [LARGE SCALE GENOMIC DNA]</scope>
    <source>
        <strain evidence="3 4">KIS83-12</strain>
    </source>
</reference>
<dbReference type="RefSeq" id="WP_166252042.1">
    <property type="nucleotide sequence ID" value="NZ_JAAMOW010000002.1"/>
</dbReference>
<comment type="caution">
    <text evidence="3">The sequence shown here is derived from an EMBL/GenBank/DDBJ whole genome shotgun (WGS) entry which is preliminary data.</text>
</comment>
<name>A0A6M2BNB7_9GAMM</name>
<feature type="compositionally biased region" description="Polar residues" evidence="1">
    <location>
        <begin position="68"/>
        <end position="100"/>
    </location>
</feature>
<organism evidence="3 4">
    <name type="scientific">Solimonas terrae</name>
    <dbReference type="NCBI Taxonomy" id="1396819"/>
    <lineage>
        <taxon>Bacteria</taxon>
        <taxon>Pseudomonadati</taxon>
        <taxon>Pseudomonadota</taxon>
        <taxon>Gammaproteobacteria</taxon>
        <taxon>Nevskiales</taxon>
        <taxon>Nevskiaceae</taxon>
        <taxon>Solimonas</taxon>
    </lineage>
</organism>
<feature type="region of interest" description="Disordered" evidence="1">
    <location>
        <begin position="68"/>
        <end position="104"/>
    </location>
</feature>
<dbReference type="Pfam" id="PF12094">
    <property type="entry name" value="DUF3570"/>
    <property type="match status" value="1"/>
</dbReference>
<dbReference type="Proteomes" id="UP000472676">
    <property type="component" value="Unassembled WGS sequence"/>
</dbReference>
<keyword evidence="4" id="KW-1185">Reference proteome</keyword>
<gene>
    <name evidence="3" type="ORF">G7Y85_03795</name>
</gene>
<dbReference type="InterPro" id="IPR021953">
    <property type="entry name" value="DUF3570"/>
</dbReference>
<evidence type="ECO:0000313" key="3">
    <source>
        <dbReference type="EMBL" id="NGY03874.1"/>
    </source>
</evidence>
<evidence type="ECO:0000256" key="1">
    <source>
        <dbReference type="SAM" id="MobiDB-lite"/>
    </source>
</evidence>